<dbReference type="SUPFAM" id="SSF55103">
    <property type="entry name" value="FAD-linked oxidases, C-terminal domain"/>
    <property type="match status" value="1"/>
</dbReference>
<keyword evidence="5" id="KW-1185">Reference proteome</keyword>
<keyword evidence="1" id="KW-0285">Flavoprotein</keyword>
<dbReference type="OrthoDB" id="9811557at2"/>
<dbReference type="SUPFAM" id="SSF56176">
    <property type="entry name" value="FAD-binding/transporter-associated domain-like"/>
    <property type="match status" value="1"/>
</dbReference>
<dbReference type="InterPro" id="IPR016169">
    <property type="entry name" value="FAD-bd_PCMH_sub2"/>
</dbReference>
<name>A0A251X5S1_9GAMM</name>
<sequence length="351" mass="38618">MRDLTGVLQNKVRTAIQDETPLELIGGGSKRFYGREPVGEPLYLSEHAGIMNYEPSELVITARAGTRLQEIETTLAESGQCLGFEPPHFGENATLGGTIACGFSGMTRPYWGSAADFVLGTRLLTGKAEVLRFGGEVMKNVAGYDVSRLMVGALGTLGILLDVSLKVLPKPVHHVTLTRECDAATSLRLMNQWAGQPLPLSATAFLQGQFYYRLSGSVRGVDAAVKQLGGDVLPQADTFWRDLREHRLPFFQNETQNLWRLSLPSTVPVLPLLGESIIEWGGAQRWLRSDTDAMTLRNQVSAAGGYATLFRFGARHSCFQPLSEPLLGLHQQLKIAFDPKNIFNRGRLYEI</sequence>
<evidence type="ECO:0000313" key="4">
    <source>
        <dbReference type="EMBL" id="OUD12448.1"/>
    </source>
</evidence>
<evidence type="ECO:0000256" key="2">
    <source>
        <dbReference type="ARBA" id="ARBA00022827"/>
    </source>
</evidence>
<feature type="domain" description="FAD-binding PCMH-type" evidence="3">
    <location>
        <begin position="1"/>
        <end position="170"/>
    </location>
</feature>
<dbReference type="Pfam" id="PF01565">
    <property type="entry name" value="FAD_binding_4"/>
    <property type="match status" value="1"/>
</dbReference>
<dbReference type="PANTHER" id="PTHR11748:SF103">
    <property type="entry name" value="GLYCOLATE OXIDASE SUBUNIT GLCE"/>
    <property type="match status" value="1"/>
</dbReference>
<protein>
    <submittedName>
        <fullName evidence="4">Glycolate oxidase subunit GlcE</fullName>
    </submittedName>
</protein>
<organism evidence="4 5">
    <name type="scientific">Thioflexithrix psekupsensis</name>
    <dbReference type="NCBI Taxonomy" id="1570016"/>
    <lineage>
        <taxon>Bacteria</taxon>
        <taxon>Pseudomonadati</taxon>
        <taxon>Pseudomonadota</taxon>
        <taxon>Gammaproteobacteria</taxon>
        <taxon>Thiotrichales</taxon>
        <taxon>Thioflexithrix</taxon>
    </lineage>
</organism>
<dbReference type="GO" id="GO:0071949">
    <property type="term" value="F:FAD binding"/>
    <property type="evidence" value="ECO:0007669"/>
    <property type="project" value="InterPro"/>
</dbReference>
<evidence type="ECO:0000313" key="5">
    <source>
        <dbReference type="Proteomes" id="UP000194798"/>
    </source>
</evidence>
<gene>
    <name evidence="4" type="ORF">TPSD3_15185</name>
</gene>
<dbReference type="InterPro" id="IPR036318">
    <property type="entry name" value="FAD-bd_PCMH-like_sf"/>
</dbReference>
<dbReference type="AlphaFoldDB" id="A0A251X5S1"/>
<proteinExistence type="predicted"/>
<keyword evidence="2" id="KW-0274">FAD</keyword>
<accession>A0A251X5S1</accession>
<dbReference type="Gene3D" id="3.30.465.10">
    <property type="match status" value="1"/>
</dbReference>
<dbReference type="EMBL" id="MSLT01000023">
    <property type="protein sequence ID" value="OUD12448.1"/>
    <property type="molecule type" value="Genomic_DNA"/>
</dbReference>
<dbReference type="Proteomes" id="UP000194798">
    <property type="component" value="Unassembled WGS sequence"/>
</dbReference>
<dbReference type="InterPro" id="IPR016166">
    <property type="entry name" value="FAD-bd_PCMH"/>
</dbReference>
<evidence type="ECO:0000259" key="3">
    <source>
        <dbReference type="PROSITE" id="PS51387"/>
    </source>
</evidence>
<dbReference type="RefSeq" id="WP_086489397.1">
    <property type="nucleotide sequence ID" value="NZ_MSLT01000023.1"/>
</dbReference>
<dbReference type="PROSITE" id="PS51387">
    <property type="entry name" value="FAD_PCMH"/>
    <property type="match status" value="1"/>
</dbReference>
<dbReference type="InterPro" id="IPR006094">
    <property type="entry name" value="Oxid_FAD_bind_N"/>
</dbReference>
<dbReference type="NCBIfam" id="NF008439">
    <property type="entry name" value="PRK11282.1"/>
    <property type="match status" value="1"/>
</dbReference>
<reference evidence="4 5" key="1">
    <citation type="submission" date="2016-12" db="EMBL/GenBank/DDBJ databases">
        <title>Thioflexothrix psekupsii D3 genome sequencing and assembly.</title>
        <authorList>
            <person name="Fomenkov A."/>
            <person name="Vincze T."/>
            <person name="Grabovich M."/>
            <person name="Anton B.P."/>
            <person name="Dubinina G."/>
            <person name="Orlova M."/>
            <person name="Belousova E."/>
            <person name="Roberts R.J."/>
        </authorList>
    </citation>
    <scope>NUCLEOTIDE SEQUENCE [LARGE SCALE GENOMIC DNA]</scope>
    <source>
        <strain evidence="4">D3</strain>
    </source>
</reference>
<dbReference type="InterPro" id="IPR016164">
    <property type="entry name" value="FAD-linked_Oxase-like_C"/>
</dbReference>
<dbReference type="GO" id="GO:0003824">
    <property type="term" value="F:catalytic activity"/>
    <property type="evidence" value="ECO:0007669"/>
    <property type="project" value="InterPro"/>
</dbReference>
<evidence type="ECO:0000256" key="1">
    <source>
        <dbReference type="ARBA" id="ARBA00022630"/>
    </source>
</evidence>
<dbReference type="PANTHER" id="PTHR11748">
    <property type="entry name" value="D-LACTATE DEHYDROGENASE"/>
    <property type="match status" value="1"/>
</dbReference>
<comment type="caution">
    <text evidence="4">The sequence shown here is derived from an EMBL/GenBank/DDBJ whole genome shotgun (WGS) entry which is preliminary data.</text>
</comment>